<proteinExistence type="predicted"/>
<accession>A0A951QIQ1</accession>
<protein>
    <submittedName>
        <fullName evidence="2">Uncharacterized protein</fullName>
    </submittedName>
</protein>
<dbReference type="Proteomes" id="UP000729701">
    <property type="component" value="Unassembled WGS sequence"/>
</dbReference>
<organism evidence="2 3">
    <name type="scientific">Cyanomargarita calcarea GSE-NOS-MK-12-04C</name>
    <dbReference type="NCBI Taxonomy" id="2839659"/>
    <lineage>
        <taxon>Bacteria</taxon>
        <taxon>Bacillati</taxon>
        <taxon>Cyanobacteriota</taxon>
        <taxon>Cyanophyceae</taxon>
        <taxon>Nostocales</taxon>
        <taxon>Cyanomargaritaceae</taxon>
        <taxon>Cyanomargarita</taxon>
    </lineage>
</organism>
<gene>
    <name evidence="2" type="ORF">KME60_04905</name>
</gene>
<dbReference type="EMBL" id="JAHHGZ010000004">
    <property type="protein sequence ID" value="MBW4666782.1"/>
    <property type="molecule type" value="Genomic_DNA"/>
</dbReference>
<sequence length="441" mass="49999">MPSAFSGRYQSKLFNFFHQQSRRLGEKFERTFRHLQVASSWSLEALLFPLFSLFQEAIDSAGRQLQPKEQQSRLQLKENLTPPASDSVIEYVLKSADKITYNKQQLLVQGIASDLLNRNLVLVSTENEILEILSPQQQAKLQDKIIEEVANYWRFWRLAPEKDEIELLSEIDRLLNKMSGDNQENILELPPENFQEKHEGIFAFLDSAIALVESHAIQPATEATLTVQKRSSQVIQLVQTQLNILIYGKQQIDADKSDIQISVLISQALNYFFGTGNKKQLSVSNSPKPFIKKPQLLTQDFADVWLSPGDLFGEPETDIAKSLPTSSENLVNNYQNFLQPGKLGSGLAKKGKTTRNLSAKPKKSGKISAEKTTKASIARSGIDSNTQIEAKPDWIETQATSVGYEKHPLEQILEWVDRLLLKLEELFVRIFKSLQQLWLGK</sequence>
<feature type="region of interest" description="Disordered" evidence="1">
    <location>
        <begin position="349"/>
        <end position="370"/>
    </location>
</feature>
<reference evidence="2" key="2">
    <citation type="journal article" date="2022" name="Microbiol. Resour. Announc.">
        <title>Metagenome Sequencing to Explore Phylogenomics of Terrestrial Cyanobacteria.</title>
        <authorList>
            <person name="Ward R.D."/>
            <person name="Stajich J.E."/>
            <person name="Johansen J.R."/>
            <person name="Huntemann M."/>
            <person name="Clum A."/>
            <person name="Foster B."/>
            <person name="Foster B."/>
            <person name="Roux S."/>
            <person name="Palaniappan K."/>
            <person name="Varghese N."/>
            <person name="Mukherjee S."/>
            <person name="Reddy T.B.K."/>
            <person name="Daum C."/>
            <person name="Copeland A."/>
            <person name="Chen I.A."/>
            <person name="Ivanova N.N."/>
            <person name="Kyrpides N.C."/>
            <person name="Shapiro N."/>
            <person name="Eloe-Fadrosh E.A."/>
            <person name="Pietrasiak N."/>
        </authorList>
    </citation>
    <scope>NUCLEOTIDE SEQUENCE</scope>
    <source>
        <strain evidence="2">GSE-NOS-MK-12-04C</strain>
    </source>
</reference>
<evidence type="ECO:0000313" key="2">
    <source>
        <dbReference type="EMBL" id="MBW4666782.1"/>
    </source>
</evidence>
<comment type="caution">
    <text evidence="2">The sequence shown here is derived from an EMBL/GenBank/DDBJ whole genome shotgun (WGS) entry which is preliminary data.</text>
</comment>
<dbReference type="AlphaFoldDB" id="A0A951QIQ1"/>
<name>A0A951QIQ1_9CYAN</name>
<evidence type="ECO:0000256" key="1">
    <source>
        <dbReference type="SAM" id="MobiDB-lite"/>
    </source>
</evidence>
<evidence type="ECO:0000313" key="3">
    <source>
        <dbReference type="Proteomes" id="UP000729701"/>
    </source>
</evidence>
<reference evidence="2" key="1">
    <citation type="submission" date="2021-05" db="EMBL/GenBank/DDBJ databases">
        <authorList>
            <person name="Pietrasiak N."/>
            <person name="Ward R."/>
            <person name="Stajich J.E."/>
            <person name="Kurbessoian T."/>
        </authorList>
    </citation>
    <scope>NUCLEOTIDE SEQUENCE</scope>
    <source>
        <strain evidence="2">GSE-NOS-MK-12-04C</strain>
    </source>
</reference>